<dbReference type="SUPFAM" id="SSF82657">
    <property type="entry name" value="BolA-like"/>
    <property type="match status" value="1"/>
</dbReference>
<proteinExistence type="inferred from homology"/>
<gene>
    <name evidence="2" type="ORF">ACFQDM_08475</name>
</gene>
<dbReference type="Proteomes" id="UP001596303">
    <property type="component" value="Unassembled WGS sequence"/>
</dbReference>
<comment type="similarity">
    <text evidence="1">Belongs to the BolA/IbaG family.</text>
</comment>
<evidence type="ECO:0000313" key="3">
    <source>
        <dbReference type="Proteomes" id="UP001596303"/>
    </source>
</evidence>
<dbReference type="InterPro" id="IPR002634">
    <property type="entry name" value="BolA"/>
</dbReference>
<evidence type="ECO:0000313" key="2">
    <source>
        <dbReference type="EMBL" id="MFC6198111.1"/>
    </source>
</evidence>
<reference evidence="3" key="1">
    <citation type="journal article" date="2019" name="Int. J. Syst. Evol. Microbiol.">
        <title>The Global Catalogue of Microorganisms (GCM) 10K type strain sequencing project: providing services to taxonomists for standard genome sequencing and annotation.</title>
        <authorList>
            <consortium name="The Broad Institute Genomics Platform"/>
            <consortium name="The Broad Institute Genome Sequencing Center for Infectious Disease"/>
            <person name="Wu L."/>
            <person name="Ma J."/>
        </authorList>
    </citation>
    <scope>NUCLEOTIDE SEQUENCE [LARGE SCALE GENOMIC DNA]</scope>
    <source>
        <strain evidence="3">CGMCC-1.15741</strain>
    </source>
</reference>
<evidence type="ECO:0000256" key="1">
    <source>
        <dbReference type="RuleBase" id="RU003860"/>
    </source>
</evidence>
<dbReference type="EMBL" id="JBHSSW010000009">
    <property type="protein sequence ID" value="MFC6198111.1"/>
    <property type="molecule type" value="Genomic_DNA"/>
</dbReference>
<dbReference type="PANTHER" id="PTHR46230">
    <property type="match status" value="1"/>
</dbReference>
<dbReference type="RefSeq" id="WP_377378032.1">
    <property type="nucleotide sequence ID" value="NZ_JBHSSW010000009.1"/>
</dbReference>
<keyword evidence="3" id="KW-1185">Reference proteome</keyword>
<dbReference type="PANTHER" id="PTHR46230:SF7">
    <property type="entry name" value="BOLA-LIKE PROTEIN 1"/>
    <property type="match status" value="1"/>
</dbReference>
<accession>A0ABW1SA16</accession>
<dbReference type="Pfam" id="PF01722">
    <property type="entry name" value="BolA"/>
    <property type="match status" value="1"/>
</dbReference>
<dbReference type="Gene3D" id="3.30.300.90">
    <property type="entry name" value="BolA-like"/>
    <property type="match status" value="1"/>
</dbReference>
<dbReference type="InterPro" id="IPR036065">
    <property type="entry name" value="BolA-like_sf"/>
</dbReference>
<name>A0ABW1SA16_9PROT</name>
<organism evidence="2 3">
    <name type="scientific">Ponticaulis profundi</name>
    <dbReference type="NCBI Taxonomy" id="2665222"/>
    <lineage>
        <taxon>Bacteria</taxon>
        <taxon>Pseudomonadati</taxon>
        <taxon>Pseudomonadota</taxon>
        <taxon>Alphaproteobacteria</taxon>
        <taxon>Hyphomonadales</taxon>
        <taxon>Hyphomonadaceae</taxon>
        <taxon>Ponticaulis</taxon>
    </lineage>
</organism>
<dbReference type="PIRSF" id="PIRSF003113">
    <property type="entry name" value="BolA"/>
    <property type="match status" value="1"/>
</dbReference>
<comment type="caution">
    <text evidence="2">The sequence shown here is derived from an EMBL/GenBank/DDBJ whole genome shotgun (WGS) entry which is preliminary data.</text>
</comment>
<protein>
    <submittedName>
        <fullName evidence="2">BolA family protein</fullName>
    </submittedName>
</protein>
<sequence length="93" mass="10361">MEKRQELTSRAKRIEARLAAVFSPDFLSVVDESHLHAGHMGASDAGETHFFVEIASAMFTGKSRVDAQRLVNEALDEEFKSGLHALRMKTRTS</sequence>